<gene>
    <name evidence="5" type="ORF">HIR71_04135</name>
</gene>
<evidence type="ECO:0000256" key="3">
    <source>
        <dbReference type="ARBA" id="ARBA00023002"/>
    </source>
</evidence>
<dbReference type="RefSeq" id="WP_169323697.1">
    <property type="nucleotide sequence ID" value="NZ_JABCJJ010000004.1"/>
</dbReference>
<dbReference type="Gene3D" id="3.40.430.10">
    <property type="entry name" value="Dihydrofolate Reductase, subunit A"/>
    <property type="match status" value="1"/>
</dbReference>
<dbReference type="InterPro" id="IPR050765">
    <property type="entry name" value="Riboflavin_Biosynth_HTPR"/>
</dbReference>
<dbReference type="InterPro" id="IPR024072">
    <property type="entry name" value="DHFR-like_dom_sf"/>
</dbReference>
<dbReference type="GO" id="GO:0009231">
    <property type="term" value="P:riboflavin biosynthetic process"/>
    <property type="evidence" value="ECO:0007669"/>
    <property type="project" value="InterPro"/>
</dbReference>
<dbReference type="PANTHER" id="PTHR38011">
    <property type="entry name" value="DIHYDROFOLATE REDUCTASE FAMILY PROTEIN (AFU_ORTHOLOGUE AFUA_8G06820)"/>
    <property type="match status" value="1"/>
</dbReference>
<dbReference type="InterPro" id="IPR002734">
    <property type="entry name" value="RibDG_C"/>
</dbReference>
<evidence type="ECO:0000259" key="4">
    <source>
        <dbReference type="Pfam" id="PF01872"/>
    </source>
</evidence>
<comment type="caution">
    <text evidence="5">The sequence shown here is derived from an EMBL/GenBank/DDBJ whole genome shotgun (WGS) entry which is preliminary data.</text>
</comment>
<evidence type="ECO:0000313" key="5">
    <source>
        <dbReference type="EMBL" id="NMR19416.1"/>
    </source>
</evidence>
<keyword evidence="6" id="KW-1185">Reference proteome</keyword>
<evidence type="ECO:0000256" key="2">
    <source>
        <dbReference type="ARBA" id="ARBA00022857"/>
    </source>
</evidence>
<dbReference type="EMBL" id="JABCJJ010000004">
    <property type="protein sequence ID" value="NMR19416.1"/>
    <property type="molecule type" value="Genomic_DNA"/>
</dbReference>
<dbReference type="GO" id="GO:0008703">
    <property type="term" value="F:5-amino-6-(5-phosphoribosylamino)uracil reductase activity"/>
    <property type="evidence" value="ECO:0007669"/>
    <property type="project" value="InterPro"/>
</dbReference>
<comment type="pathway">
    <text evidence="1">Cofactor biosynthesis; riboflavin biosynthesis.</text>
</comment>
<evidence type="ECO:0000256" key="1">
    <source>
        <dbReference type="ARBA" id="ARBA00005104"/>
    </source>
</evidence>
<name>A0A7Y0LWZ7_CELFI</name>
<evidence type="ECO:0000313" key="6">
    <source>
        <dbReference type="Proteomes" id="UP000562124"/>
    </source>
</evidence>
<dbReference type="PANTHER" id="PTHR38011:SF7">
    <property type="entry name" value="2,5-DIAMINO-6-RIBOSYLAMINO-4(3H)-PYRIMIDINONE 5'-PHOSPHATE REDUCTASE"/>
    <property type="match status" value="1"/>
</dbReference>
<sequence>MPSAERPDLDVLLPLDGAPRRLTGEDAAEPALCELYAHPEPRPGDPVWVRANMIGTLDGAATGADGRSGSINGDADHRVFRVLRAMADVVLIGAGTARAEGYGALAVAPELAAARAARGQRVDLELALVSRTGPLPDRLLDADRPPLVVTVADRPDLDALSDRIGADRVLVAGPDRVDLGLALAGLAARGLVRVLAEGGPGVLGQLLAAGLVDELCLTWSPLLVGGPAPRLVAHDDWFAPPLEARPAHLLHSGGVLLGRWLL</sequence>
<dbReference type="Proteomes" id="UP000562124">
    <property type="component" value="Unassembled WGS sequence"/>
</dbReference>
<organism evidence="5 6">
    <name type="scientific">Cellulomonas fimi</name>
    <dbReference type="NCBI Taxonomy" id="1708"/>
    <lineage>
        <taxon>Bacteria</taxon>
        <taxon>Bacillati</taxon>
        <taxon>Actinomycetota</taxon>
        <taxon>Actinomycetes</taxon>
        <taxon>Micrococcales</taxon>
        <taxon>Cellulomonadaceae</taxon>
        <taxon>Cellulomonas</taxon>
    </lineage>
</organism>
<reference evidence="5 6" key="1">
    <citation type="submission" date="2020-04" db="EMBL/GenBank/DDBJ databases">
        <title>Sequencing and Assembly of C. fimi.</title>
        <authorList>
            <person name="Ramsey A.R."/>
        </authorList>
    </citation>
    <scope>NUCLEOTIDE SEQUENCE [LARGE SCALE GENOMIC DNA]</scope>
    <source>
        <strain evidence="5 6">SB</strain>
    </source>
</reference>
<keyword evidence="2" id="KW-0521">NADP</keyword>
<protein>
    <submittedName>
        <fullName evidence="5">Deaminase</fullName>
    </submittedName>
</protein>
<dbReference type="Pfam" id="PF01872">
    <property type="entry name" value="RibD_C"/>
    <property type="match status" value="1"/>
</dbReference>
<dbReference type="AlphaFoldDB" id="A0A7Y0LWZ7"/>
<keyword evidence="3" id="KW-0560">Oxidoreductase</keyword>
<feature type="domain" description="Bacterial bifunctional deaminase-reductase C-terminal" evidence="4">
    <location>
        <begin position="48"/>
        <end position="233"/>
    </location>
</feature>
<proteinExistence type="predicted"/>
<accession>A0A7Y0LWZ7</accession>
<dbReference type="SUPFAM" id="SSF53597">
    <property type="entry name" value="Dihydrofolate reductase-like"/>
    <property type="match status" value="1"/>
</dbReference>